<evidence type="ECO:0000256" key="3">
    <source>
        <dbReference type="ARBA" id="ARBA00022475"/>
    </source>
</evidence>
<dbReference type="Proteomes" id="UP000014809">
    <property type="component" value="Chromosome"/>
</dbReference>
<sequence length="341" mass="34680">MTDETKDPRHPDTDLEAVDDLGDIDVPDAPERPLRDIYAVTGRARPQKIEPKTPATEPAPEPDVATGADAADAADAADEAATTVFTSASETSADTSTETSVGTSVAAEDLDDADAATRVFDPVAVPLGAPAGDDAYARGDGTDHGTVVLDDTRPVGDLDGGPADVDAVAAAPRGTLDFGLLLLRVIVGVLLILRGAQTLFGFGGDPGVDALESRLSDVTASGILAIALPVAQLVGGGLLLLGLATPVGGAVALVGTSFLALFELSQSGAGYWPYAMSKDVQTWALLGLLGLVLIFTGPGRYSADVSRGWATRPRASAWLWALIGLAGAAALWLLTGGGNPF</sequence>
<dbReference type="RefSeq" id="WP_020441452.1">
    <property type="nucleotide sequence ID" value="NC_021663.1"/>
</dbReference>
<proteinExistence type="inferred from homology"/>
<organism evidence="9 10">
    <name type="scientific">Corynebacterium terpenotabidum Y-11</name>
    <dbReference type="NCBI Taxonomy" id="1200352"/>
    <lineage>
        <taxon>Bacteria</taxon>
        <taxon>Bacillati</taxon>
        <taxon>Actinomycetota</taxon>
        <taxon>Actinomycetes</taxon>
        <taxon>Mycobacteriales</taxon>
        <taxon>Corynebacteriaceae</taxon>
        <taxon>Corynebacterium</taxon>
    </lineage>
</organism>
<keyword evidence="3" id="KW-1003">Cell membrane</keyword>
<dbReference type="InterPro" id="IPR032808">
    <property type="entry name" value="DoxX"/>
</dbReference>
<dbReference type="InterPro" id="IPR051907">
    <property type="entry name" value="DoxX-like_oxidoreductase"/>
</dbReference>
<feature type="compositionally biased region" description="Basic and acidic residues" evidence="7">
    <location>
        <begin position="1"/>
        <end position="13"/>
    </location>
</feature>
<evidence type="ECO:0000256" key="2">
    <source>
        <dbReference type="ARBA" id="ARBA00006679"/>
    </source>
</evidence>
<protein>
    <recommendedName>
        <fullName evidence="11">DoxX family protein</fullName>
    </recommendedName>
</protein>
<name>S4XEX8_9CORY</name>
<feature type="compositionally biased region" description="Acidic residues" evidence="7">
    <location>
        <begin position="14"/>
        <end position="28"/>
    </location>
</feature>
<dbReference type="OrthoDB" id="346004at2"/>
<keyword evidence="4 8" id="KW-0812">Transmembrane</keyword>
<evidence type="ECO:0000256" key="1">
    <source>
        <dbReference type="ARBA" id="ARBA00004651"/>
    </source>
</evidence>
<keyword evidence="6 8" id="KW-0472">Membrane</keyword>
<dbReference type="PANTHER" id="PTHR33452">
    <property type="entry name" value="OXIDOREDUCTASE CATD-RELATED"/>
    <property type="match status" value="1"/>
</dbReference>
<keyword evidence="5 8" id="KW-1133">Transmembrane helix</keyword>
<feature type="transmembrane region" description="Helical" evidence="8">
    <location>
        <begin position="181"/>
        <end position="202"/>
    </location>
</feature>
<comment type="similarity">
    <text evidence="2">Belongs to the DoxX family.</text>
</comment>
<dbReference type="AlphaFoldDB" id="S4XEX8"/>
<feature type="transmembrane region" description="Helical" evidence="8">
    <location>
        <begin position="317"/>
        <end position="335"/>
    </location>
</feature>
<evidence type="ECO:0000256" key="4">
    <source>
        <dbReference type="ARBA" id="ARBA00022692"/>
    </source>
</evidence>
<dbReference type="PATRIC" id="fig|1200352.3.peg.1471"/>
<reference evidence="9 10" key="1">
    <citation type="submission" date="2012-06" db="EMBL/GenBank/DDBJ databases">
        <title>Complete genome sequence of Corynebacterium terpenotabidum Y-11 (=DSM 44721).</title>
        <authorList>
            <person name="Ruckert C."/>
            <person name="Albersmeier A."/>
            <person name="Al-Dilaimi A."/>
            <person name="Szczepanowski R."/>
            <person name="Kalinowski J."/>
        </authorList>
    </citation>
    <scope>NUCLEOTIDE SEQUENCE [LARGE SCALE GENOMIC DNA]</scope>
    <source>
        <strain evidence="9 10">Y-11</strain>
    </source>
</reference>
<dbReference type="eggNOG" id="COG2259">
    <property type="taxonomic scope" value="Bacteria"/>
</dbReference>
<feature type="region of interest" description="Disordered" evidence="7">
    <location>
        <begin position="1"/>
        <end position="105"/>
    </location>
</feature>
<evidence type="ECO:0000256" key="6">
    <source>
        <dbReference type="ARBA" id="ARBA00023136"/>
    </source>
</evidence>
<feature type="transmembrane region" description="Helical" evidence="8">
    <location>
        <begin position="222"/>
        <end position="243"/>
    </location>
</feature>
<dbReference type="STRING" id="1200352.A606_07220"/>
<keyword evidence="10" id="KW-1185">Reference proteome</keyword>
<evidence type="ECO:0000256" key="5">
    <source>
        <dbReference type="ARBA" id="ARBA00022989"/>
    </source>
</evidence>
<feature type="transmembrane region" description="Helical" evidence="8">
    <location>
        <begin position="280"/>
        <end position="297"/>
    </location>
</feature>
<feature type="compositionally biased region" description="Low complexity" evidence="7">
    <location>
        <begin position="52"/>
        <end position="100"/>
    </location>
</feature>
<evidence type="ECO:0000313" key="10">
    <source>
        <dbReference type="Proteomes" id="UP000014809"/>
    </source>
</evidence>
<dbReference type="GO" id="GO:0005886">
    <property type="term" value="C:plasma membrane"/>
    <property type="evidence" value="ECO:0007669"/>
    <property type="project" value="UniProtKB-SubCell"/>
</dbReference>
<dbReference type="HOGENOM" id="CLU_045650_0_0_11"/>
<dbReference type="KEGG" id="cter:A606_07220"/>
<gene>
    <name evidence="9" type="ORF">A606_07220</name>
</gene>
<evidence type="ECO:0008006" key="11">
    <source>
        <dbReference type="Google" id="ProtNLM"/>
    </source>
</evidence>
<evidence type="ECO:0000313" key="9">
    <source>
        <dbReference type="EMBL" id="AGP31091.1"/>
    </source>
</evidence>
<evidence type="ECO:0000256" key="7">
    <source>
        <dbReference type="SAM" id="MobiDB-lite"/>
    </source>
</evidence>
<accession>S4XEX8</accession>
<comment type="subcellular location">
    <subcellularLocation>
        <location evidence="1">Cell membrane</location>
        <topology evidence="1">Multi-pass membrane protein</topology>
    </subcellularLocation>
</comment>
<dbReference type="PANTHER" id="PTHR33452:SF1">
    <property type="entry name" value="INNER MEMBRANE PROTEIN YPHA-RELATED"/>
    <property type="match status" value="1"/>
</dbReference>
<evidence type="ECO:0000256" key="8">
    <source>
        <dbReference type="SAM" id="Phobius"/>
    </source>
</evidence>
<dbReference type="Pfam" id="PF07681">
    <property type="entry name" value="DoxX"/>
    <property type="match status" value="1"/>
</dbReference>
<dbReference type="EMBL" id="CP003696">
    <property type="protein sequence ID" value="AGP31091.1"/>
    <property type="molecule type" value="Genomic_DNA"/>
</dbReference>
<feature type="transmembrane region" description="Helical" evidence="8">
    <location>
        <begin position="250"/>
        <end position="274"/>
    </location>
</feature>